<reference evidence="1 2" key="1">
    <citation type="submission" date="2019-09" db="EMBL/GenBank/DDBJ databases">
        <title>Bird 10,000 Genomes (B10K) Project - Family phase.</title>
        <authorList>
            <person name="Zhang G."/>
        </authorList>
    </citation>
    <scope>NUCLEOTIDE SEQUENCE [LARGE SCALE GENOMIC DNA]</scope>
    <source>
        <strain evidence="1">B10K-OTA-212792</strain>
        <tissue evidence="1">Blood</tissue>
    </source>
</reference>
<dbReference type="PANTHER" id="PTHR33861:SF5">
    <property type="entry name" value="GAMMA-TUBULIN COMPLEX COMPONENT"/>
    <property type="match status" value="1"/>
</dbReference>
<evidence type="ECO:0000313" key="1">
    <source>
        <dbReference type="EMBL" id="NXY56915.1"/>
    </source>
</evidence>
<name>A0A7L4KY21_9CORV</name>
<feature type="non-terminal residue" evidence="1">
    <location>
        <position position="1"/>
    </location>
</feature>
<dbReference type="InterPro" id="IPR027963">
    <property type="entry name" value="MEIOC"/>
</dbReference>
<dbReference type="GO" id="GO:0007144">
    <property type="term" value="P:female meiosis I"/>
    <property type="evidence" value="ECO:0007669"/>
    <property type="project" value="TreeGrafter"/>
</dbReference>
<protein>
    <submittedName>
        <fullName evidence="1">MEIOC protein</fullName>
    </submittedName>
</protein>
<dbReference type="GO" id="GO:0005634">
    <property type="term" value="C:nucleus"/>
    <property type="evidence" value="ECO:0007669"/>
    <property type="project" value="TreeGrafter"/>
</dbReference>
<dbReference type="GO" id="GO:0048255">
    <property type="term" value="P:mRNA stabilization"/>
    <property type="evidence" value="ECO:0007669"/>
    <property type="project" value="TreeGrafter"/>
</dbReference>
<proteinExistence type="predicted"/>
<dbReference type="GO" id="GO:0007141">
    <property type="term" value="P:male meiosis I"/>
    <property type="evidence" value="ECO:0007669"/>
    <property type="project" value="TreeGrafter"/>
</dbReference>
<evidence type="ECO:0000313" key="2">
    <source>
        <dbReference type="Proteomes" id="UP000576729"/>
    </source>
</evidence>
<keyword evidence="2" id="KW-1185">Reference proteome</keyword>
<gene>
    <name evidence="1" type="primary">Meioc_0</name>
    <name evidence="1" type="ORF">CALWIL_R04822</name>
</gene>
<dbReference type="EMBL" id="VWPU01006786">
    <property type="protein sequence ID" value="NXY56915.1"/>
    <property type="molecule type" value="Genomic_DNA"/>
</dbReference>
<dbReference type="Proteomes" id="UP000576729">
    <property type="component" value="Unassembled WGS sequence"/>
</dbReference>
<feature type="non-terminal residue" evidence="1">
    <location>
        <position position="86"/>
    </location>
</feature>
<comment type="caution">
    <text evidence="1">The sequence shown here is derived from an EMBL/GenBank/DDBJ whole genome shotgun (WGS) entry which is preliminary data.</text>
</comment>
<accession>A0A7L4KY21</accession>
<organism evidence="1 2">
    <name type="scientific">Callaeas wilsoni</name>
    <name type="common">North Island kokako</name>
    <dbReference type="NCBI Taxonomy" id="1347786"/>
    <lineage>
        <taxon>Eukaryota</taxon>
        <taxon>Metazoa</taxon>
        <taxon>Chordata</taxon>
        <taxon>Craniata</taxon>
        <taxon>Vertebrata</taxon>
        <taxon>Euteleostomi</taxon>
        <taxon>Archelosauria</taxon>
        <taxon>Archosauria</taxon>
        <taxon>Dinosauria</taxon>
        <taxon>Saurischia</taxon>
        <taxon>Theropoda</taxon>
        <taxon>Coelurosauria</taxon>
        <taxon>Aves</taxon>
        <taxon>Neognathae</taxon>
        <taxon>Neoaves</taxon>
        <taxon>Telluraves</taxon>
        <taxon>Australaves</taxon>
        <taxon>Passeriformes</taxon>
        <taxon>Corvoidea</taxon>
        <taxon>Callaeidae</taxon>
        <taxon>Callaeas</taxon>
    </lineage>
</organism>
<dbReference type="Pfam" id="PF15189">
    <property type="entry name" value="MEIOC"/>
    <property type="match status" value="1"/>
</dbReference>
<dbReference type="PANTHER" id="PTHR33861">
    <property type="entry name" value="PROTEIN CBG18333"/>
    <property type="match status" value="1"/>
</dbReference>
<sequence length="86" mass="9716">MERLRSSPLHASISTAVDKHLESIRVMQARRKDEIVNAASWQQHGPPKSQDKKVMLALAEALQALCLATRKVRTVLWCALRMTLPK</sequence>
<dbReference type="AlphaFoldDB" id="A0A7L4KY21"/>
<dbReference type="GO" id="GO:0005737">
    <property type="term" value="C:cytoplasm"/>
    <property type="evidence" value="ECO:0007669"/>
    <property type="project" value="TreeGrafter"/>
</dbReference>